<accession>A0AAU9J807</accession>
<dbReference type="InterPro" id="IPR010734">
    <property type="entry name" value="Copine_C"/>
</dbReference>
<dbReference type="Proteomes" id="UP001162131">
    <property type="component" value="Unassembled WGS sequence"/>
</dbReference>
<dbReference type="PANTHER" id="PTHR10857">
    <property type="entry name" value="COPINE"/>
    <property type="match status" value="1"/>
</dbReference>
<dbReference type="GO" id="GO:0071277">
    <property type="term" value="P:cellular response to calcium ion"/>
    <property type="evidence" value="ECO:0007669"/>
    <property type="project" value="TreeGrafter"/>
</dbReference>
<dbReference type="SUPFAM" id="SSF49562">
    <property type="entry name" value="C2 domain (Calcium/lipid-binding domain, CaLB)"/>
    <property type="match status" value="2"/>
</dbReference>
<dbReference type="InterPro" id="IPR000008">
    <property type="entry name" value="C2_dom"/>
</dbReference>
<comment type="caution">
    <text evidence="5">The sequence shown here is derived from an EMBL/GenBank/DDBJ whole genome shotgun (WGS) entry which is preliminary data.</text>
</comment>
<protein>
    <recommendedName>
        <fullName evidence="7">Copine family protein</fullName>
    </recommendedName>
</protein>
<evidence type="ECO:0008006" key="7">
    <source>
        <dbReference type="Google" id="ProtNLM"/>
    </source>
</evidence>
<keyword evidence="2" id="KW-0677">Repeat</keyword>
<proteinExistence type="inferred from homology"/>
<evidence type="ECO:0000256" key="1">
    <source>
        <dbReference type="ARBA" id="ARBA00009048"/>
    </source>
</evidence>
<dbReference type="PROSITE" id="PS50004">
    <property type="entry name" value="C2"/>
    <property type="match status" value="1"/>
</dbReference>
<gene>
    <name evidence="5" type="ORF">BSTOLATCC_MIC28771</name>
</gene>
<dbReference type="AlphaFoldDB" id="A0AAU9J807"/>
<dbReference type="SMART" id="SM00239">
    <property type="entry name" value="C2"/>
    <property type="match status" value="2"/>
</dbReference>
<dbReference type="GO" id="GO:0005886">
    <property type="term" value="C:plasma membrane"/>
    <property type="evidence" value="ECO:0007669"/>
    <property type="project" value="TreeGrafter"/>
</dbReference>
<dbReference type="Pfam" id="PF07002">
    <property type="entry name" value="Copine"/>
    <property type="match status" value="1"/>
</dbReference>
<evidence type="ECO:0000313" key="5">
    <source>
        <dbReference type="EMBL" id="CAG9321491.1"/>
    </source>
</evidence>
<name>A0AAU9J807_9CILI</name>
<evidence type="ECO:0000256" key="2">
    <source>
        <dbReference type="ARBA" id="ARBA00022737"/>
    </source>
</evidence>
<reference evidence="5" key="1">
    <citation type="submission" date="2021-09" db="EMBL/GenBank/DDBJ databases">
        <authorList>
            <consortium name="AG Swart"/>
            <person name="Singh M."/>
            <person name="Singh A."/>
            <person name="Seah K."/>
            <person name="Emmerich C."/>
        </authorList>
    </citation>
    <scope>NUCLEOTIDE SEQUENCE</scope>
    <source>
        <strain evidence="5">ATCC30299</strain>
    </source>
</reference>
<dbReference type="InterPro" id="IPR036465">
    <property type="entry name" value="vWFA_dom_sf"/>
</dbReference>
<sequence length="633" mass="72298">MVEARYLDQSQVQLFICIRKLKDVEYISKSDPFVEIFEKTSYEGKWSKLGQTEIIWNNLNPDFIRNFTLDYHFEEQKYLKFRVYDANDEQATLAKSVFIGEAECTLGEIVGSPGQQLIKTLKENSTGPSCGNIILRVEEINQSREKYSIEMEIEAKDLDDPRLIFNFCPFFYISRSLENGGSQRIYASDTQKGKNVTWQKFFKTIQELCNGDFCRPLFIEVYDNHYWSGNHELIGIAQFSLKAILEDGIKVFNLENPQKYGRQSKSCGKIIFKSLEIRKVYSFLEYISGGCQISLMIAVDFTSSNGDPNLSSSLHYLNPRISNQYEQALFSVADILLNYDSDKLVPIYGFGAEINRRVSHCFHMNSDPQDPNVYGLEGVMNAYKTSLRTVRLSGPTLFSQILERAVLDAEQANISQYNQQYYVLLILTDGDIHDMRETIDWIVRGSSAPLSIVIVGIGNDSFSKMITLDADDDPLIDSRGRRMERDIVQFVPFRDVGNSPSALAREVLAEIPREIVNFFSKRNITPNPSQRDKLEAKDQNNIKCNAPLDEEDKNIEPLHIYPYLAPKIEENQYQKIKVNLPENPSQISNSGSINISQYPQFAPSQIQNLPQQLPQVQSHAGLFSSIGNKLGFW</sequence>
<dbReference type="Pfam" id="PF00168">
    <property type="entry name" value="C2"/>
    <property type="match status" value="2"/>
</dbReference>
<dbReference type="InterPro" id="IPR035892">
    <property type="entry name" value="C2_domain_sf"/>
</dbReference>
<evidence type="ECO:0000259" key="4">
    <source>
        <dbReference type="PROSITE" id="PS50234"/>
    </source>
</evidence>
<dbReference type="InterPro" id="IPR002035">
    <property type="entry name" value="VWF_A"/>
</dbReference>
<dbReference type="EMBL" id="CAJZBQ010000028">
    <property type="protein sequence ID" value="CAG9321491.1"/>
    <property type="molecule type" value="Genomic_DNA"/>
</dbReference>
<keyword evidence="6" id="KW-1185">Reference proteome</keyword>
<dbReference type="InterPro" id="IPR037768">
    <property type="entry name" value="C2B_Copine"/>
</dbReference>
<dbReference type="PROSITE" id="PS50234">
    <property type="entry name" value="VWFA"/>
    <property type="match status" value="1"/>
</dbReference>
<evidence type="ECO:0000259" key="3">
    <source>
        <dbReference type="PROSITE" id="PS50004"/>
    </source>
</evidence>
<dbReference type="Gene3D" id="2.60.40.150">
    <property type="entry name" value="C2 domain"/>
    <property type="match status" value="1"/>
</dbReference>
<dbReference type="InterPro" id="IPR045052">
    <property type="entry name" value="Copine"/>
</dbReference>
<evidence type="ECO:0000313" key="6">
    <source>
        <dbReference type="Proteomes" id="UP001162131"/>
    </source>
</evidence>
<dbReference type="GO" id="GO:0005544">
    <property type="term" value="F:calcium-dependent phospholipid binding"/>
    <property type="evidence" value="ECO:0007669"/>
    <property type="project" value="InterPro"/>
</dbReference>
<comment type="similarity">
    <text evidence="1">Belongs to the copine family.</text>
</comment>
<dbReference type="CDD" id="cd04047">
    <property type="entry name" value="C2B_Copine"/>
    <property type="match status" value="1"/>
</dbReference>
<dbReference type="SUPFAM" id="SSF53300">
    <property type="entry name" value="vWA-like"/>
    <property type="match status" value="1"/>
</dbReference>
<feature type="domain" description="VWFA" evidence="4">
    <location>
        <begin position="294"/>
        <end position="511"/>
    </location>
</feature>
<dbReference type="CDD" id="cd04048">
    <property type="entry name" value="C2A_Copine"/>
    <property type="match status" value="1"/>
</dbReference>
<feature type="domain" description="C2" evidence="3">
    <location>
        <begin position="1"/>
        <end position="119"/>
    </location>
</feature>
<dbReference type="PANTHER" id="PTHR10857:SF106">
    <property type="entry name" value="C2 DOMAIN-CONTAINING PROTEIN"/>
    <property type="match status" value="1"/>
</dbReference>
<organism evidence="5 6">
    <name type="scientific">Blepharisma stoltei</name>
    <dbReference type="NCBI Taxonomy" id="1481888"/>
    <lineage>
        <taxon>Eukaryota</taxon>
        <taxon>Sar</taxon>
        <taxon>Alveolata</taxon>
        <taxon>Ciliophora</taxon>
        <taxon>Postciliodesmatophora</taxon>
        <taxon>Heterotrichea</taxon>
        <taxon>Heterotrichida</taxon>
        <taxon>Blepharismidae</taxon>
        <taxon>Blepharisma</taxon>
    </lineage>
</organism>